<accession>A0A8H6RH65</accession>
<dbReference type="PROSITE" id="PS50897">
    <property type="entry name" value="CTLH"/>
    <property type="match status" value="1"/>
</dbReference>
<dbReference type="GO" id="GO:0005634">
    <property type="term" value="C:nucleus"/>
    <property type="evidence" value="ECO:0007669"/>
    <property type="project" value="TreeGrafter"/>
</dbReference>
<evidence type="ECO:0000256" key="7">
    <source>
        <dbReference type="ARBA" id="ARBA00061136"/>
    </source>
</evidence>
<comment type="caution">
    <text evidence="13">The sequence shown here is derived from an EMBL/GenBank/DDBJ whole genome shotgun (WGS) entry which is preliminary data.</text>
</comment>
<feature type="domain" description="RING-Gid-type" evidence="12">
    <location>
        <begin position="373"/>
        <end position="415"/>
    </location>
</feature>
<dbReference type="InterPro" id="IPR013083">
    <property type="entry name" value="Znf_RING/FYVE/PHD"/>
</dbReference>
<keyword evidence="5 10" id="KW-0863">Zinc-finger</keyword>
<dbReference type="GO" id="GO:0043161">
    <property type="term" value="P:proteasome-mediated ubiquitin-dependent protein catabolic process"/>
    <property type="evidence" value="ECO:0007669"/>
    <property type="project" value="InterPro"/>
</dbReference>
<evidence type="ECO:0000256" key="3">
    <source>
        <dbReference type="ARBA" id="ARBA00022490"/>
    </source>
</evidence>
<keyword evidence="3" id="KW-0963">Cytoplasm</keyword>
<dbReference type="PANTHER" id="PTHR12170">
    <property type="entry name" value="MACROPHAGE ERYTHROBLAST ATTACHER-RELATED"/>
    <property type="match status" value="1"/>
</dbReference>
<dbReference type="FunFam" id="3.30.40.10:FF:000143">
    <property type="entry name" value="Regulator of gluconeogenesis Rmd5"/>
    <property type="match status" value="1"/>
</dbReference>
<dbReference type="CDD" id="cd16652">
    <property type="entry name" value="dRING_Rmd5p-like"/>
    <property type="match status" value="1"/>
</dbReference>
<evidence type="ECO:0000256" key="8">
    <source>
        <dbReference type="ARBA" id="ARBA00075398"/>
    </source>
</evidence>
<dbReference type="GO" id="GO:0008270">
    <property type="term" value="F:zinc ion binding"/>
    <property type="evidence" value="ECO:0007669"/>
    <property type="project" value="UniProtKB-KW"/>
</dbReference>
<dbReference type="InterPro" id="IPR044063">
    <property type="entry name" value="ZF_RING_GID"/>
</dbReference>
<organism evidence="13 14">
    <name type="scientific">Pseudocercospora fuligena</name>
    <dbReference type="NCBI Taxonomy" id="685502"/>
    <lineage>
        <taxon>Eukaryota</taxon>
        <taxon>Fungi</taxon>
        <taxon>Dikarya</taxon>
        <taxon>Ascomycota</taxon>
        <taxon>Pezizomycotina</taxon>
        <taxon>Dothideomycetes</taxon>
        <taxon>Dothideomycetidae</taxon>
        <taxon>Mycosphaerellales</taxon>
        <taxon>Mycosphaerellaceae</taxon>
        <taxon>Pseudocercospora</taxon>
    </lineage>
</organism>
<dbReference type="InterPro" id="IPR027370">
    <property type="entry name" value="Znf-RING_euk"/>
</dbReference>
<evidence type="ECO:0000256" key="4">
    <source>
        <dbReference type="ARBA" id="ARBA00022723"/>
    </source>
</evidence>
<dbReference type="SUPFAM" id="SSF57850">
    <property type="entry name" value="RING/U-box"/>
    <property type="match status" value="1"/>
</dbReference>
<dbReference type="GO" id="GO:0005737">
    <property type="term" value="C:cytoplasm"/>
    <property type="evidence" value="ECO:0007669"/>
    <property type="project" value="UniProtKB-SubCell"/>
</dbReference>
<evidence type="ECO:0000313" key="13">
    <source>
        <dbReference type="EMBL" id="KAF7191006.1"/>
    </source>
</evidence>
<dbReference type="Proteomes" id="UP000660729">
    <property type="component" value="Unassembled WGS sequence"/>
</dbReference>
<dbReference type="InterPro" id="IPR006594">
    <property type="entry name" value="LisH"/>
</dbReference>
<evidence type="ECO:0000256" key="10">
    <source>
        <dbReference type="PROSITE-ProRule" id="PRU01215"/>
    </source>
</evidence>
<proteinExistence type="inferred from homology"/>
<dbReference type="InterPro" id="IPR037683">
    <property type="entry name" value="Rmd5_dRing"/>
</dbReference>
<dbReference type="Pfam" id="PF13445">
    <property type="entry name" value="zf-RING_UBOX"/>
    <property type="match status" value="1"/>
</dbReference>
<dbReference type="GO" id="GO:0034657">
    <property type="term" value="C:GID complex"/>
    <property type="evidence" value="ECO:0007669"/>
    <property type="project" value="TreeGrafter"/>
</dbReference>
<gene>
    <name evidence="13" type="ORF">HII31_07630</name>
</gene>
<evidence type="ECO:0000259" key="12">
    <source>
        <dbReference type="PROSITE" id="PS51867"/>
    </source>
</evidence>
<dbReference type="InterPro" id="IPR024964">
    <property type="entry name" value="CTLH/CRA"/>
</dbReference>
<dbReference type="PROSITE" id="PS50896">
    <property type="entry name" value="LISH"/>
    <property type="match status" value="1"/>
</dbReference>
<dbReference type="GO" id="GO:0061630">
    <property type="term" value="F:ubiquitin protein ligase activity"/>
    <property type="evidence" value="ECO:0007669"/>
    <property type="project" value="InterPro"/>
</dbReference>
<evidence type="ECO:0000256" key="9">
    <source>
        <dbReference type="ARBA" id="ARBA00080744"/>
    </source>
</evidence>
<feature type="domain" description="CTLH" evidence="11">
    <location>
        <begin position="179"/>
        <end position="237"/>
    </location>
</feature>
<evidence type="ECO:0000313" key="14">
    <source>
        <dbReference type="Proteomes" id="UP000660729"/>
    </source>
</evidence>
<evidence type="ECO:0000259" key="11">
    <source>
        <dbReference type="PROSITE" id="PS50897"/>
    </source>
</evidence>
<dbReference type="EMBL" id="JABCIY010000164">
    <property type="protein sequence ID" value="KAF7191006.1"/>
    <property type="molecule type" value="Genomic_DNA"/>
</dbReference>
<evidence type="ECO:0000256" key="2">
    <source>
        <dbReference type="ARBA" id="ARBA00004496"/>
    </source>
</evidence>
<dbReference type="InterPro" id="IPR045098">
    <property type="entry name" value="Fyv10_fam"/>
</dbReference>
<dbReference type="AlphaFoldDB" id="A0A8H6RH65"/>
<protein>
    <recommendedName>
        <fullName evidence="9">GID complex catalytic subunit 2</fullName>
    </recommendedName>
    <alternativeName>
        <fullName evidence="8">Glucose-induced degradation protein 2</fullName>
    </alternativeName>
</protein>
<sequence length="429" mass="47466">MEGILAAHESQEKKGNLRKTIADVQALIDLIQSTRDAVDSDPSKSALHMAKLQNPVKQSFSKLEDDLKEVNKGMNQYQKALKDKFKSAALPTAGNDALSSQPNLINRAIAMHLLREGKFNVAKTFVKEVAAEQNANSEEAQDGVGRSWITDLADTDDLMTDGLEAVAQGELEKSGLQRKFADMYHVLDALRNQHNLEPAIEWARQHSYELENRGSNLEFELSRLKFVELYTSTSSDMTDDDPNPFSGPLRALEYARSTFPTFSNRYARETSSLLGSLPFSENLATSPYNTFFSSPTSYEEASASFTREFCGMLGLSSQSPLYTAVTAGGIALPVLEKVERVMAQARGQWTSVNELPVETPLPPGFAFHSIFVCPVSKDQATDANPPMMLPCGHVIAKESLEMHSKGKSRMKCPYCPNESHPKEAKRVYI</sequence>
<dbReference type="Gene3D" id="3.30.40.10">
    <property type="entry name" value="Zinc/RING finger domain, C3HC4 (zinc finger)"/>
    <property type="match status" value="1"/>
</dbReference>
<comment type="similarity">
    <text evidence="7">Belongs to the RMD5/GID2 family.</text>
</comment>
<keyword evidence="4" id="KW-0479">Metal-binding</keyword>
<evidence type="ECO:0000256" key="6">
    <source>
        <dbReference type="ARBA" id="ARBA00022833"/>
    </source>
</evidence>
<comment type="subcellular location">
    <subcellularLocation>
        <location evidence="2">Cytoplasm</location>
    </subcellularLocation>
</comment>
<reference evidence="13" key="1">
    <citation type="submission" date="2020-04" db="EMBL/GenBank/DDBJ databases">
        <title>Draft genome resource of the tomato pathogen Pseudocercospora fuligena.</title>
        <authorList>
            <person name="Zaccaron A."/>
        </authorList>
    </citation>
    <scope>NUCLEOTIDE SEQUENCE</scope>
    <source>
        <strain evidence="13">PF001</strain>
    </source>
</reference>
<dbReference type="OrthoDB" id="1933281at2759"/>
<dbReference type="PROSITE" id="PS51867">
    <property type="entry name" value="ZF_RING_GID"/>
    <property type="match status" value="1"/>
</dbReference>
<dbReference type="InterPro" id="IPR006595">
    <property type="entry name" value="CTLH_C"/>
</dbReference>
<evidence type="ECO:0000256" key="5">
    <source>
        <dbReference type="ARBA" id="ARBA00022771"/>
    </source>
</evidence>
<name>A0A8H6RH65_9PEZI</name>
<keyword evidence="14" id="KW-1185">Reference proteome</keyword>
<feature type="zinc finger region" description="RING-Gid-type" evidence="10">
    <location>
        <begin position="373"/>
        <end position="415"/>
    </location>
</feature>
<dbReference type="SMART" id="SM00668">
    <property type="entry name" value="CTLH"/>
    <property type="match status" value="1"/>
</dbReference>
<dbReference type="PANTHER" id="PTHR12170:SF3">
    <property type="entry name" value="GH10162P"/>
    <property type="match status" value="1"/>
</dbReference>
<dbReference type="Pfam" id="PF10607">
    <property type="entry name" value="CTLH"/>
    <property type="match status" value="1"/>
</dbReference>
<comment type="function">
    <text evidence="1">Involved in the proteasome-dependent degradation of fructose-1,6-bisphosphatase.</text>
</comment>
<keyword evidence="6" id="KW-0862">Zinc</keyword>
<evidence type="ECO:0000256" key="1">
    <source>
        <dbReference type="ARBA" id="ARBA00002343"/>
    </source>
</evidence>